<keyword evidence="11" id="KW-1185">Reference proteome</keyword>
<feature type="transmembrane region" description="Helical" evidence="8">
    <location>
        <begin position="386"/>
        <end position="406"/>
    </location>
</feature>
<feature type="domain" description="Major facilitator superfamily associated" evidence="9">
    <location>
        <begin position="43"/>
        <end position="385"/>
    </location>
</feature>
<feature type="transmembrane region" description="Helical" evidence="8">
    <location>
        <begin position="190"/>
        <end position="210"/>
    </location>
</feature>
<reference evidence="10" key="1">
    <citation type="submission" date="2017-08" db="EMBL/GenBank/DDBJ databases">
        <authorList>
            <person name="Imhoff J.F."/>
            <person name="Rahn T."/>
            <person name="Kuenzel S."/>
            <person name="Neulinger S.C."/>
        </authorList>
    </citation>
    <scope>NUCLEOTIDE SEQUENCE</scope>
    <source>
        <strain evidence="10">DSM 9154</strain>
    </source>
</reference>
<sequence length="418" mass="43554">MDEVSADRCVDPATAALDGARIMAPHPLSPDPARLHAALPFALFYGAVFLTLGVYLPFWPVFLESRGLSGAEIGTVLALGTWAKTVINPLAGQLADRTGRRRTVLASLGLSALLASLLFTQVQGFWAVLLVHLLLFPTFHATIPIGDSQTMAAVAQRGFDYGRLRLWGSLAFILGVLGVGDLLTRLDGEAVLYGVMAGLVLVTIASRLLPPGLQSRARGARAPLSALLGQGRFLLFLAIGALLQASHAVYYGFSAVHWQAAGLSPTAVGWLWSEGVIAEVLLFACGTALVARVGPIGLLSLAALAGVVRWSVLAGTTDPISLSAVQALHALTFAATHLGAMHYITRRAPPGLQATAQGIYAGTTGGIAMGATMLAAGWLYDTIGGNAFLAMAGMCALAGLLAVPLLHAERRRPSDRAA</sequence>
<keyword evidence="6 8" id="KW-1133">Transmembrane helix</keyword>
<comment type="caution">
    <text evidence="10">The sequence shown here is derived from an EMBL/GenBank/DDBJ whole genome shotgun (WGS) entry which is preliminary data.</text>
</comment>
<feature type="transmembrane region" description="Helical" evidence="8">
    <location>
        <begin position="103"/>
        <end position="119"/>
    </location>
</feature>
<evidence type="ECO:0000256" key="3">
    <source>
        <dbReference type="ARBA" id="ARBA00022475"/>
    </source>
</evidence>
<gene>
    <name evidence="10" type="ORF">CKO21_10165</name>
</gene>
<keyword evidence="7 8" id="KW-0472">Membrane</keyword>
<feature type="transmembrane region" description="Helical" evidence="8">
    <location>
        <begin position="37"/>
        <end position="58"/>
    </location>
</feature>
<dbReference type="InterPro" id="IPR024989">
    <property type="entry name" value="MFS_assoc_dom"/>
</dbReference>
<dbReference type="Proteomes" id="UP000778970">
    <property type="component" value="Unassembled WGS sequence"/>
</dbReference>
<name>A0A934QIP5_9PROT</name>
<dbReference type="GO" id="GO:0005886">
    <property type="term" value="C:plasma membrane"/>
    <property type="evidence" value="ECO:0007669"/>
    <property type="project" value="UniProtKB-SubCell"/>
</dbReference>
<keyword evidence="3" id="KW-1003">Cell membrane</keyword>
<protein>
    <recommendedName>
        <fullName evidence="9">Major facilitator superfamily associated domain-containing protein</fullName>
    </recommendedName>
</protein>
<dbReference type="Gene3D" id="1.20.1250.20">
    <property type="entry name" value="MFS general substrate transporter like domains"/>
    <property type="match status" value="2"/>
</dbReference>
<dbReference type="SUPFAM" id="SSF103473">
    <property type="entry name" value="MFS general substrate transporter"/>
    <property type="match status" value="1"/>
</dbReference>
<organism evidence="10 11">
    <name type="scientific">Rhodovibrio salinarum</name>
    <dbReference type="NCBI Taxonomy" id="1087"/>
    <lineage>
        <taxon>Bacteria</taxon>
        <taxon>Pseudomonadati</taxon>
        <taxon>Pseudomonadota</taxon>
        <taxon>Alphaproteobacteria</taxon>
        <taxon>Rhodospirillales</taxon>
        <taxon>Rhodovibrionaceae</taxon>
        <taxon>Rhodovibrio</taxon>
    </lineage>
</organism>
<accession>A0A934QIP5</accession>
<dbReference type="RefSeq" id="WP_081728731.1">
    <property type="nucleotide sequence ID" value="NZ_NRRE01000026.1"/>
</dbReference>
<feature type="transmembrane region" description="Helical" evidence="8">
    <location>
        <begin position="270"/>
        <end position="291"/>
    </location>
</feature>
<dbReference type="PANTHER" id="PTHR23522">
    <property type="entry name" value="BLL5896 PROTEIN"/>
    <property type="match status" value="1"/>
</dbReference>
<evidence type="ECO:0000256" key="6">
    <source>
        <dbReference type="ARBA" id="ARBA00022989"/>
    </source>
</evidence>
<dbReference type="AlphaFoldDB" id="A0A934QIP5"/>
<evidence type="ECO:0000313" key="11">
    <source>
        <dbReference type="Proteomes" id="UP000778970"/>
    </source>
</evidence>
<evidence type="ECO:0000256" key="5">
    <source>
        <dbReference type="ARBA" id="ARBA00022692"/>
    </source>
</evidence>
<dbReference type="InterPro" id="IPR026032">
    <property type="entry name" value="HcaT-like"/>
</dbReference>
<dbReference type="InterPro" id="IPR036259">
    <property type="entry name" value="MFS_trans_sf"/>
</dbReference>
<feature type="transmembrane region" description="Helical" evidence="8">
    <location>
        <begin position="231"/>
        <end position="250"/>
    </location>
</feature>
<evidence type="ECO:0000256" key="7">
    <source>
        <dbReference type="ARBA" id="ARBA00023136"/>
    </source>
</evidence>
<dbReference type="PIRSF" id="PIRSF004925">
    <property type="entry name" value="HcaT"/>
    <property type="match status" value="1"/>
</dbReference>
<evidence type="ECO:0000313" key="10">
    <source>
        <dbReference type="EMBL" id="MBK1697609.1"/>
    </source>
</evidence>
<evidence type="ECO:0000259" key="9">
    <source>
        <dbReference type="Pfam" id="PF12832"/>
    </source>
</evidence>
<feature type="transmembrane region" description="Helical" evidence="8">
    <location>
        <begin position="327"/>
        <end position="345"/>
    </location>
</feature>
<keyword evidence="5 8" id="KW-0812">Transmembrane</keyword>
<evidence type="ECO:0000256" key="1">
    <source>
        <dbReference type="ARBA" id="ARBA00004429"/>
    </source>
</evidence>
<dbReference type="NCBIfam" id="NF037955">
    <property type="entry name" value="mfs"/>
    <property type="match status" value="1"/>
</dbReference>
<dbReference type="Pfam" id="PF12832">
    <property type="entry name" value="MFS_1_like"/>
    <property type="match status" value="1"/>
</dbReference>
<dbReference type="GO" id="GO:0015528">
    <property type="term" value="F:lactose:proton symporter activity"/>
    <property type="evidence" value="ECO:0007669"/>
    <property type="project" value="TreeGrafter"/>
</dbReference>
<dbReference type="EMBL" id="NRRE01000026">
    <property type="protein sequence ID" value="MBK1697609.1"/>
    <property type="molecule type" value="Genomic_DNA"/>
</dbReference>
<evidence type="ECO:0000256" key="4">
    <source>
        <dbReference type="ARBA" id="ARBA00022519"/>
    </source>
</evidence>
<dbReference type="CDD" id="cd17335">
    <property type="entry name" value="MFS_MFSD6"/>
    <property type="match status" value="1"/>
</dbReference>
<reference evidence="10" key="2">
    <citation type="journal article" date="2020" name="Microorganisms">
        <title>Osmotic Adaptation and Compatible Solute Biosynthesis of Phototrophic Bacteria as Revealed from Genome Analyses.</title>
        <authorList>
            <person name="Imhoff J.F."/>
            <person name="Rahn T."/>
            <person name="Kunzel S."/>
            <person name="Keller A."/>
            <person name="Neulinger S.C."/>
        </authorList>
    </citation>
    <scope>NUCLEOTIDE SEQUENCE</scope>
    <source>
        <strain evidence="10">DSM 9154</strain>
    </source>
</reference>
<feature type="transmembrane region" description="Helical" evidence="8">
    <location>
        <begin position="164"/>
        <end position="184"/>
    </location>
</feature>
<evidence type="ECO:0000256" key="2">
    <source>
        <dbReference type="ARBA" id="ARBA00022448"/>
    </source>
</evidence>
<proteinExistence type="predicted"/>
<evidence type="ECO:0000256" key="8">
    <source>
        <dbReference type="SAM" id="Phobius"/>
    </source>
</evidence>
<dbReference type="GO" id="GO:0030395">
    <property type="term" value="F:lactose binding"/>
    <property type="evidence" value="ECO:0007669"/>
    <property type="project" value="TreeGrafter"/>
</dbReference>
<keyword evidence="4" id="KW-0997">Cell inner membrane</keyword>
<comment type="subcellular location">
    <subcellularLocation>
        <location evidence="1">Cell inner membrane</location>
        <topology evidence="1">Multi-pass membrane protein</topology>
    </subcellularLocation>
</comment>
<dbReference type="PANTHER" id="PTHR23522:SF10">
    <property type="entry name" value="3-PHENYLPROPIONIC ACID TRANSPORTER-RELATED"/>
    <property type="match status" value="1"/>
</dbReference>
<keyword evidence="2" id="KW-0813">Transport</keyword>
<feature type="transmembrane region" description="Helical" evidence="8">
    <location>
        <begin position="125"/>
        <end position="143"/>
    </location>
</feature>
<feature type="transmembrane region" description="Helical" evidence="8">
    <location>
        <begin position="298"/>
        <end position="315"/>
    </location>
</feature>
<feature type="transmembrane region" description="Helical" evidence="8">
    <location>
        <begin position="357"/>
        <end position="380"/>
    </location>
</feature>